<reference evidence="2" key="1">
    <citation type="journal article" date="2017" name="Gigascience">
        <title>The genome draft of coconut (Cocos nucifera).</title>
        <authorList>
            <person name="Xiao Y."/>
            <person name="Xu P."/>
            <person name="Fan H."/>
            <person name="Baudouin L."/>
            <person name="Xia W."/>
            <person name="Bocs S."/>
            <person name="Xu J."/>
            <person name="Li Q."/>
            <person name="Guo A."/>
            <person name="Zhou L."/>
            <person name="Li J."/>
            <person name="Wu Y."/>
            <person name="Ma Z."/>
            <person name="Armero A."/>
            <person name="Issali A.E."/>
            <person name="Liu N."/>
            <person name="Peng M."/>
            <person name="Yang Y."/>
        </authorList>
    </citation>
    <scope>NUCLEOTIDE SEQUENCE</scope>
    <source>
        <tissue evidence="2">Spear leaf of Hainan Tall coconut</tissue>
    </source>
</reference>
<dbReference type="Proteomes" id="UP000797356">
    <property type="component" value="Chromosome 7"/>
</dbReference>
<comment type="caution">
    <text evidence="2">The sequence shown here is derived from an EMBL/GenBank/DDBJ whole genome shotgun (WGS) entry which is preliminary data.</text>
</comment>
<name>A0A8K0IFR0_COCNU</name>
<organism evidence="2 3">
    <name type="scientific">Cocos nucifera</name>
    <name type="common">Coconut palm</name>
    <dbReference type="NCBI Taxonomy" id="13894"/>
    <lineage>
        <taxon>Eukaryota</taxon>
        <taxon>Viridiplantae</taxon>
        <taxon>Streptophyta</taxon>
        <taxon>Embryophyta</taxon>
        <taxon>Tracheophyta</taxon>
        <taxon>Spermatophyta</taxon>
        <taxon>Magnoliopsida</taxon>
        <taxon>Liliopsida</taxon>
        <taxon>Arecaceae</taxon>
        <taxon>Arecoideae</taxon>
        <taxon>Cocoseae</taxon>
        <taxon>Attaleinae</taxon>
        <taxon>Cocos</taxon>
    </lineage>
</organism>
<dbReference type="AlphaFoldDB" id="A0A8K0IFR0"/>
<dbReference type="EMBL" id="CM017878">
    <property type="protein sequence ID" value="KAG1354644.1"/>
    <property type="molecule type" value="Genomic_DNA"/>
</dbReference>
<proteinExistence type="predicted"/>
<evidence type="ECO:0000256" key="1">
    <source>
        <dbReference type="SAM" id="MobiDB-lite"/>
    </source>
</evidence>
<feature type="region of interest" description="Disordered" evidence="1">
    <location>
        <begin position="1"/>
        <end position="21"/>
    </location>
</feature>
<evidence type="ECO:0000313" key="2">
    <source>
        <dbReference type="EMBL" id="KAG1354644.1"/>
    </source>
</evidence>
<keyword evidence="3" id="KW-1185">Reference proteome</keyword>
<gene>
    <name evidence="2" type="ORF">COCNU_07G007560</name>
</gene>
<accession>A0A8K0IFR0</accession>
<protein>
    <submittedName>
        <fullName evidence="2">Uncharacterized protein</fullName>
    </submittedName>
</protein>
<reference evidence="2" key="2">
    <citation type="submission" date="2019-07" db="EMBL/GenBank/DDBJ databases">
        <authorList>
            <person name="Yang Y."/>
            <person name="Bocs S."/>
            <person name="Baudouin L."/>
        </authorList>
    </citation>
    <scope>NUCLEOTIDE SEQUENCE</scope>
    <source>
        <tissue evidence="2">Spear leaf of Hainan Tall coconut</tissue>
    </source>
</reference>
<sequence length="84" mass="9181">MRSRATTSTHPQSSTNHVQSTCQMGGTVMVGGAPWCSNPNPFDRLLNLQLKSNNNVMSLQGRGFVNMDMVIELSSKLMAHMLVS</sequence>
<evidence type="ECO:0000313" key="3">
    <source>
        <dbReference type="Proteomes" id="UP000797356"/>
    </source>
</evidence>